<dbReference type="GO" id="GO:0006044">
    <property type="term" value="P:N-acetylglucosamine metabolic process"/>
    <property type="evidence" value="ECO:0007669"/>
    <property type="project" value="TreeGrafter"/>
</dbReference>
<keyword evidence="2" id="KW-1185">Reference proteome</keyword>
<reference evidence="1 2" key="1">
    <citation type="journal article" date="2018" name="IMA Fungus">
        <title>IMA Genome-F 10: Nine draft genome sequences of Claviceps purpurea s.lat., including C. arundinis, C. humidiphila, and C. cf. spartinae, pseudomolecules for the pitch canker pathogen Fusarium circinatum, draft genome of Davidsoniella eucalypti, Grosmannia galeiformis, Quambalaria eucalypti, and Teratosphaeria destructans.</title>
        <authorList>
            <person name="Wingfield B.D."/>
            <person name="Liu M."/>
            <person name="Nguyen H.D."/>
            <person name="Lane F.A."/>
            <person name="Morgan S.W."/>
            <person name="De Vos L."/>
            <person name="Wilken P.M."/>
            <person name="Duong T.A."/>
            <person name="Aylward J."/>
            <person name="Coetzee M.P."/>
            <person name="Dadej K."/>
            <person name="De Beer Z.W."/>
            <person name="Findlay W."/>
            <person name="Havenga M."/>
            <person name="Kolarik M."/>
            <person name="Menzies J.G."/>
            <person name="Naidoo K."/>
            <person name="Pochopski O."/>
            <person name="Shoukouhi P."/>
            <person name="Santana Q.C."/>
            <person name="Seifert K.A."/>
            <person name="Soal N."/>
            <person name="Steenkamp E.T."/>
            <person name="Tatham C.T."/>
            <person name="van der Nest M.A."/>
            <person name="Wingfield M.J."/>
        </authorList>
    </citation>
    <scope>NUCLEOTIDE SEQUENCE [LARGE SCALE GENOMIC DNA]</scope>
    <source>
        <strain evidence="1">CMW44962</strain>
    </source>
</reference>
<dbReference type="InterPro" id="IPR022036">
    <property type="entry name" value="DUF3605"/>
</dbReference>
<dbReference type="OrthoDB" id="498286at2759"/>
<dbReference type="EMBL" id="RIBY02000069">
    <property type="protein sequence ID" value="KAH9845440.1"/>
    <property type="molecule type" value="Genomic_DNA"/>
</dbReference>
<proteinExistence type="predicted"/>
<dbReference type="PANTHER" id="PTHR35020">
    <property type="entry name" value="N-ACETYLGLUCOSAMINE-INDUCED PROTEIN 1"/>
    <property type="match status" value="1"/>
</dbReference>
<name>A0A9W7T1M8_9PEZI</name>
<dbReference type="Proteomes" id="UP001138500">
    <property type="component" value="Unassembled WGS sequence"/>
</dbReference>
<protein>
    <submittedName>
        <fullName evidence="1">N-acetylglucosamine-induced protein 1</fullName>
    </submittedName>
</protein>
<dbReference type="GO" id="GO:0005737">
    <property type="term" value="C:cytoplasm"/>
    <property type="evidence" value="ECO:0007669"/>
    <property type="project" value="TreeGrafter"/>
</dbReference>
<dbReference type="AlphaFoldDB" id="A0A9W7T1M8"/>
<sequence>MTRESPSEKIDLNNPPLPLKPTDHLILSTPDSQFHPITWTDLHHIITHNTLGDLKRRPSDLHRYLLWAREIRQTHGGIVPYVIRERLEWDPVPDPTGLTSGPYFKHYSDVPFEDERDFAVLLNDWPYGFEPGITHLLVWSKTPIATDDGEGDVTPESRRLIHDFVQKFFVKDLGGDEAARQRVQWFKNWVSLQSVRGVDHVHVLIKDATPELLEKWTERKDIPLSLRT</sequence>
<evidence type="ECO:0000313" key="1">
    <source>
        <dbReference type="EMBL" id="KAH9845440.1"/>
    </source>
</evidence>
<organism evidence="1 2">
    <name type="scientific">Teratosphaeria destructans</name>
    <dbReference type="NCBI Taxonomy" id="418781"/>
    <lineage>
        <taxon>Eukaryota</taxon>
        <taxon>Fungi</taxon>
        <taxon>Dikarya</taxon>
        <taxon>Ascomycota</taxon>
        <taxon>Pezizomycotina</taxon>
        <taxon>Dothideomycetes</taxon>
        <taxon>Dothideomycetidae</taxon>
        <taxon>Mycosphaerellales</taxon>
        <taxon>Teratosphaeriaceae</taxon>
        <taxon>Teratosphaeria</taxon>
    </lineage>
</organism>
<gene>
    <name evidence="1" type="ORF">Tdes44962_MAKER06647</name>
</gene>
<evidence type="ECO:0000313" key="2">
    <source>
        <dbReference type="Proteomes" id="UP001138500"/>
    </source>
</evidence>
<dbReference type="Pfam" id="PF12239">
    <property type="entry name" value="DUF3605"/>
    <property type="match status" value="1"/>
</dbReference>
<dbReference type="PANTHER" id="PTHR35020:SF2">
    <property type="entry name" value="N-ACETYLGLUCOSAMINE-INDUCED PROTEIN 1"/>
    <property type="match status" value="1"/>
</dbReference>
<comment type="caution">
    <text evidence="1">The sequence shown here is derived from an EMBL/GenBank/DDBJ whole genome shotgun (WGS) entry which is preliminary data.</text>
</comment>
<reference evidence="1 2" key="2">
    <citation type="journal article" date="2021" name="Curr. Genet.">
        <title>Genetic response to nitrogen starvation in the aggressive Eucalyptus foliar pathogen Teratosphaeria destructans.</title>
        <authorList>
            <person name="Havenga M."/>
            <person name="Wingfield B.D."/>
            <person name="Wingfield M.J."/>
            <person name="Dreyer L.L."/>
            <person name="Roets F."/>
            <person name="Aylward J."/>
        </authorList>
    </citation>
    <scope>NUCLEOTIDE SEQUENCE [LARGE SCALE GENOMIC DNA]</scope>
    <source>
        <strain evidence="1">CMW44962</strain>
    </source>
</reference>
<accession>A0A9W7T1M8</accession>